<dbReference type="SUPFAM" id="SSF54160">
    <property type="entry name" value="Chromo domain-like"/>
    <property type="match status" value="1"/>
</dbReference>
<keyword evidence="2" id="KW-0539">Nucleus</keyword>
<dbReference type="InterPro" id="IPR016197">
    <property type="entry name" value="Chromo-like_dom_sf"/>
</dbReference>
<dbReference type="InterPro" id="IPR051219">
    <property type="entry name" value="Heterochromatin_chromo-domain"/>
</dbReference>
<dbReference type="Proteomes" id="UP000024635">
    <property type="component" value="Unassembled WGS sequence"/>
</dbReference>
<evidence type="ECO:0000313" key="6">
    <source>
        <dbReference type="Proteomes" id="UP000024635"/>
    </source>
</evidence>
<dbReference type="InterPro" id="IPR023780">
    <property type="entry name" value="Chromo_domain"/>
</dbReference>
<gene>
    <name evidence="5" type="primary">Acey_s0002.g1128</name>
    <name evidence="5" type="ORF">Y032_0002g1128</name>
</gene>
<dbReference type="OrthoDB" id="433924at2759"/>
<dbReference type="AlphaFoldDB" id="A0A016VZ28"/>
<evidence type="ECO:0000313" key="5">
    <source>
        <dbReference type="EMBL" id="EYC32859.1"/>
    </source>
</evidence>
<organism evidence="5 6">
    <name type="scientific">Ancylostoma ceylanicum</name>
    <dbReference type="NCBI Taxonomy" id="53326"/>
    <lineage>
        <taxon>Eukaryota</taxon>
        <taxon>Metazoa</taxon>
        <taxon>Ecdysozoa</taxon>
        <taxon>Nematoda</taxon>
        <taxon>Chromadorea</taxon>
        <taxon>Rhabditida</taxon>
        <taxon>Rhabditina</taxon>
        <taxon>Rhabditomorpha</taxon>
        <taxon>Strongyloidea</taxon>
        <taxon>Ancylostomatidae</taxon>
        <taxon>Ancylostomatinae</taxon>
        <taxon>Ancylostoma</taxon>
    </lineage>
</organism>
<proteinExistence type="predicted"/>
<comment type="subcellular location">
    <subcellularLocation>
        <location evidence="1">Nucleus</location>
    </subcellularLocation>
</comment>
<dbReference type="STRING" id="53326.A0A016VZ28"/>
<protein>
    <recommendedName>
        <fullName evidence="4">Chromo domain-containing protein</fullName>
    </recommendedName>
</protein>
<dbReference type="SMART" id="SM00298">
    <property type="entry name" value="CHROMO"/>
    <property type="match status" value="2"/>
</dbReference>
<dbReference type="GO" id="GO:0005634">
    <property type="term" value="C:nucleus"/>
    <property type="evidence" value="ECO:0007669"/>
    <property type="project" value="UniProtKB-SubCell"/>
</dbReference>
<dbReference type="EMBL" id="JARK01001338">
    <property type="protein sequence ID" value="EYC32859.1"/>
    <property type="molecule type" value="Genomic_DNA"/>
</dbReference>
<dbReference type="PROSITE" id="PS50013">
    <property type="entry name" value="CHROMO_2"/>
    <property type="match status" value="1"/>
</dbReference>
<evidence type="ECO:0000256" key="3">
    <source>
        <dbReference type="SAM" id="MobiDB-lite"/>
    </source>
</evidence>
<comment type="caution">
    <text evidence="5">The sequence shown here is derived from an EMBL/GenBank/DDBJ whole genome shotgun (WGS) entry which is preliminary data.</text>
</comment>
<evidence type="ECO:0000256" key="2">
    <source>
        <dbReference type="ARBA" id="ARBA00023242"/>
    </source>
</evidence>
<dbReference type="PANTHER" id="PTHR22812">
    <property type="entry name" value="CHROMOBOX PROTEIN"/>
    <property type="match status" value="1"/>
</dbReference>
<feature type="domain" description="Chromo" evidence="4">
    <location>
        <begin position="43"/>
        <end position="101"/>
    </location>
</feature>
<accession>A0A016VZ28</accession>
<dbReference type="CDD" id="cd00024">
    <property type="entry name" value="CD_CSD"/>
    <property type="match status" value="1"/>
</dbReference>
<dbReference type="InterPro" id="IPR000953">
    <property type="entry name" value="Chromo/chromo_shadow_dom"/>
</dbReference>
<reference evidence="6" key="1">
    <citation type="journal article" date="2015" name="Nat. Genet.">
        <title>The genome and transcriptome of the zoonotic hookworm Ancylostoma ceylanicum identify infection-specific gene families.</title>
        <authorList>
            <person name="Schwarz E.M."/>
            <person name="Hu Y."/>
            <person name="Antoshechkin I."/>
            <person name="Miller M.M."/>
            <person name="Sternberg P.W."/>
            <person name="Aroian R.V."/>
        </authorList>
    </citation>
    <scope>NUCLEOTIDE SEQUENCE</scope>
    <source>
        <strain evidence="6">HY135</strain>
    </source>
</reference>
<sequence length="222" mass="25456">MPRDRIELACNFAQMARLRELDSTIGIDDPTDMAPRTEKRVKYLVEKILDTRKVNGEREYLILWQDYGIEEASWEKAKHCECPDAIANYYKKRREALFEKTHNSPTAAYALRRKEKPPRPRARLTRSSAHLANSAGKAESQPGRIRDDHQYKIQDGRKIEAIIGVKLGGPEILYTVQYKGSEPKDKRTECVPSSVLRECAIEDFVECLEQLALASCEDTIML</sequence>
<dbReference type="Pfam" id="PF00385">
    <property type="entry name" value="Chromo"/>
    <property type="match status" value="1"/>
</dbReference>
<evidence type="ECO:0000259" key="4">
    <source>
        <dbReference type="PROSITE" id="PS50013"/>
    </source>
</evidence>
<feature type="compositionally biased region" description="Basic residues" evidence="3">
    <location>
        <begin position="113"/>
        <end position="124"/>
    </location>
</feature>
<feature type="region of interest" description="Disordered" evidence="3">
    <location>
        <begin position="113"/>
        <end position="144"/>
    </location>
</feature>
<name>A0A016VZ28_9BILA</name>
<evidence type="ECO:0000256" key="1">
    <source>
        <dbReference type="ARBA" id="ARBA00004123"/>
    </source>
</evidence>
<dbReference type="Gene3D" id="2.40.50.40">
    <property type="match status" value="1"/>
</dbReference>
<keyword evidence="6" id="KW-1185">Reference proteome</keyword>